<gene>
    <name evidence="1" type="ORF">WFZ86_05345</name>
</gene>
<comment type="caution">
    <text evidence="1">The sequence shown here is derived from an EMBL/GenBank/DDBJ whole genome shotgun (WGS) entry which is preliminary data.</text>
</comment>
<dbReference type="Proteomes" id="UP001468798">
    <property type="component" value="Unassembled WGS sequence"/>
</dbReference>
<accession>A0ABU9NKW1</accession>
<evidence type="ECO:0000313" key="1">
    <source>
        <dbReference type="EMBL" id="MEM0575915.1"/>
    </source>
</evidence>
<evidence type="ECO:0000313" key="2">
    <source>
        <dbReference type="Proteomes" id="UP001468798"/>
    </source>
</evidence>
<reference evidence="1 2" key="1">
    <citation type="submission" date="2024-03" db="EMBL/GenBank/DDBJ databases">
        <title>Two novel species of the genus Flavobacterium exhibiting potentially degradation of complex polysaccharides.</title>
        <authorList>
            <person name="Lian X."/>
        </authorList>
    </citation>
    <scope>NUCLEOTIDE SEQUENCE [LARGE SCALE GENOMIC DNA]</scope>
    <source>
        <strain evidence="1 2">N6</strain>
    </source>
</reference>
<dbReference type="RefSeq" id="WP_342690979.1">
    <property type="nucleotide sequence ID" value="NZ_JBCGDP010000004.1"/>
</dbReference>
<name>A0ABU9NKW1_9FLAO</name>
<protein>
    <submittedName>
        <fullName evidence="1">Uncharacterized protein</fullName>
    </submittedName>
</protein>
<sequence length="291" mass="33224">MRKICFLILLFFCFKNYSQKRFEFFGGLKLNGNDKTLITYRLVFELSNNKINGYSITDLGGDNETKNSISGTFDNKNKILEFKEDDILYTKSTFSEKSFCFVNFSGKVKLNDKATKIDGDFTGLYKNKRKCINGTITLVGSERIYKVLNKVNNKIQKSKKLDVTTKAKANPISLLDSLKVNNLVKDQNLNVFVKSESVEIEIFDSENEDGDKINLYQDDRIIISNYTILNTKKRIPLFLSKGNHIFKIEALNQGDKGLNTVTIKIVDGERTFDLKTSLKSNEKASITFLKN</sequence>
<proteinExistence type="predicted"/>
<dbReference type="EMBL" id="JBCGDP010000004">
    <property type="protein sequence ID" value="MEM0575915.1"/>
    <property type="molecule type" value="Genomic_DNA"/>
</dbReference>
<keyword evidence="2" id="KW-1185">Reference proteome</keyword>
<organism evidence="1 2">
    <name type="scientific">Flavobacterium polysaccharolyticum</name>
    <dbReference type="NCBI Taxonomy" id="3133148"/>
    <lineage>
        <taxon>Bacteria</taxon>
        <taxon>Pseudomonadati</taxon>
        <taxon>Bacteroidota</taxon>
        <taxon>Flavobacteriia</taxon>
        <taxon>Flavobacteriales</taxon>
        <taxon>Flavobacteriaceae</taxon>
        <taxon>Flavobacterium</taxon>
    </lineage>
</organism>